<evidence type="ECO:0000256" key="9">
    <source>
        <dbReference type="ARBA" id="ARBA00023242"/>
    </source>
</evidence>
<dbReference type="InterPro" id="IPR000340">
    <property type="entry name" value="Dual-sp_phosphatase_cat-dom"/>
</dbReference>
<proteinExistence type="inferred from homology"/>
<dbReference type="InterPro" id="IPR000387">
    <property type="entry name" value="Tyr_Pase_dom"/>
</dbReference>
<evidence type="ECO:0000259" key="13">
    <source>
        <dbReference type="PROSITE" id="PS50056"/>
    </source>
</evidence>
<feature type="compositionally biased region" description="Polar residues" evidence="11">
    <location>
        <begin position="332"/>
        <end position="366"/>
    </location>
</feature>
<organism evidence="15 16">
    <name type="scientific">Wallemia hederae</name>
    <dbReference type="NCBI Taxonomy" id="1540922"/>
    <lineage>
        <taxon>Eukaryota</taxon>
        <taxon>Fungi</taxon>
        <taxon>Dikarya</taxon>
        <taxon>Basidiomycota</taxon>
        <taxon>Wallemiomycotina</taxon>
        <taxon>Wallemiomycetes</taxon>
        <taxon>Wallemiales</taxon>
        <taxon>Wallemiaceae</taxon>
        <taxon>Wallemia</taxon>
    </lineage>
</organism>
<evidence type="ECO:0000256" key="11">
    <source>
        <dbReference type="SAM" id="MobiDB-lite"/>
    </source>
</evidence>
<feature type="region of interest" description="Disordered" evidence="11">
    <location>
        <begin position="481"/>
        <end position="503"/>
    </location>
</feature>
<dbReference type="GO" id="GO:0008138">
    <property type="term" value="F:protein tyrosine/serine/threonine phosphatase activity"/>
    <property type="evidence" value="ECO:0007669"/>
    <property type="project" value="TreeGrafter"/>
</dbReference>
<comment type="caution">
    <text evidence="15">The sequence shown here is derived from an EMBL/GenBank/DDBJ whole genome shotgun (WGS) entry which is preliminary data.</text>
</comment>
<dbReference type="SUPFAM" id="SSF52799">
    <property type="entry name" value="(Phosphotyrosine protein) phosphatases II"/>
    <property type="match status" value="1"/>
</dbReference>
<evidence type="ECO:0000313" key="16">
    <source>
        <dbReference type="Proteomes" id="UP000310189"/>
    </source>
</evidence>
<feature type="domain" description="BZIP" evidence="14">
    <location>
        <begin position="612"/>
        <end position="675"/>
    </location>
</feature>
<dbReference type="Gene3D" id="3.90.190.10">
    <property type="entry name" value="Protein tyrosine phosphatase superfamily"/>
    <property type="match status" value="1"/>
</dbReference>
<gene>
    <name evidence="15" type="ORF">E3P99_00148</name>
</gene>
<dbReference type="SUPFAM" id="SSF57959">
    <property type="entry name" value="Leucine zipper domain"/>
    <property type="match status" value="1"/>
</dbReference>
<dbReference type="Pfam" id="PF00782">
    <property type="entry name" value="DSPc"/>
    <property type="match status" value="1"/>
</dbReference>
<dbReference type="PANTHER" id="PTHR45848:SF4">
    <property type="entry name" value="DUAL SPECIFICITY PROTEIN PHOSPHATASE 12"/>
    <property type="match status" value="1"/>
</dbReference>
<dbReference type="InterPro" id="IPR046347">
    <property type="entry name" value="bZIP_sf"/>
</dbReference>
<dbReference type="Pfam" id="PF11785">
    <property type="entry name" value="Aft1_OSA"/>
    <property type="match status" value="1"/>
</dbReference>
<dbReference type="PROSITE" id="PS50056">
    <property type="entry name" value="TYR_PHOSPHATASE_2"/>
    <property type="match status" value="1"/>
</dbReference>
<dbReference type="CDD" id="cd14498">
    <property type="entry name" value="DSP"/>
    <property type="match status" value="1"/>
</dbReference>
<feature type="compositionally biased region" description="Low complexity" evidence="11">
    <location>
        <begin position="541"/>
        <end position="550"/>
    </location>
</feature>
<evidence type="ECO:0000256" key="7">
    <source>
        <dbReference type="ARBA" id="ARBA00023125"/>
    </source>
</evidence>
<dbReference type="InterPro" id="IPR029021">
    <property type="entry name" value="Prot-tyrosine_phosphatase-like"/>
</dbReference>
<feature type="domain" description="Tyrosine-protein phosphatase" evidence="12">
    <location>
        <begin position="3"/>
        <end position="146"/>
    </location>
</feature>
<evidence type="ECO:0000313" key="15">
    <source>
        <dbReference type="EMBL" id="TIA93420.1"/>
    </source>
</evidence>
<feature type="region of interest" description="Disordered" evidence="11">
    <location>
        <begin position="681"/>
        <end position="745"/>
    </location>
</feature>
<dbReference type="AlphaFoldDB" id="A0A4T0FYA7"/>
<feature type="compositionally biased region" description="Low complexity" evidence="11">
    <location>
        <begin position="695"/>
        <end position="745"/>
    </location>
</feature>
<reference evidence="15 16" key="1">
    <citation type="submission" date="2019-03" db="EMBL/GenBank/DDBJ databases">
        <title>Sequencing 23 genomes of Wallemia ichthyophaga.</title>
        <authorList>
            <person name="Gostincar C."/>
        </authorList>
    </citation>
    <scope>NUCLEOTIDE SEQUENCE [LARGE SCALE GENOMIC DNA]</scope>
    <source>
        <strain evidence="15 16">EXF-5753</strain>
    </source>
</reference>
<feature type="region of interest" description="Disordered" evidence="11">
    <location>
        <begin position="300"/>
        <end position="419"/>
    </location>
</feature>
<accession>A0A4T0FYA7</accession>
<evidence type="ECO:0000256" key="2">
    <source>
        <dbReference type="ARBA" id="ARBA00008601"/>
    </source>
</evidence>
<protein>
    <recommendedName>
        <fullName evidence="3">protein-tyrosine-phosphatase</fullName>
        <ecNumber evidence="3">3.1.3.48</ecNumber>
    </recommendedName>
</protein>
<dbReference type="InterPro" id="IPR004827">
    <property type="entry name" value="bZIP"/>
</dbReference>
<sequence length="745" mass="81006">MDNIAMDSVDNSLYIAPLSVDNGVLESVGIHRVVVALNGPLPVLFSDNRYQVLHLDIQDDDNQDILQHLIPTLDWIQDGIQRSSPTLILCQAGVSRSATIATAYLMRKYSLSLEEALSRLRESRPVADPNPNFKHQLKVFQLAGYSTSPSNPLVRRYRLLQRAKDISGHTNDNDDKQGLLHLYQQKQQRRISTTTAVRCKKCRIKLAGYDDIVMYIPTSPFYVEALDWMNLIGSEVAGKLYCPNEKCKNKVGTYDWTGVKDSSLDEYVVPAIMLHQNKSEVYQIGSAAISLRRRQSAQVMSQVEDKSQLDLEPNPFDQSFGASDDKDGKLPSISSLTRQQQQANEGMQEPGQQSGHTTHQPTNAAQHQLPPTAASAVPTSLRSGPLSPAMLQGPTQPQNPFETSFAQSNGIKTGLTPLPGGQYQPQSPNAAFFGMGIGQPPPALTPNTVSAINGVVASFDGNGRPLNQEQQQDAFQNYRNAGKSQGLEPPQANQQRYERNSGDAAANAANGLFLLSQASRHDQNSGDSPEAETGQKRKAESVSAPSPAASNKRKSTGGKGRGRKSNAAKKDDDEDEDDDAFEFDDDSAMAPTSSRAGSARGGQASKAEMTEDEKRKNFLERNRQAALKCRQRKKAWLQQLQQKVEFLQTDNEALQQTVVALREEIGVLRNVLSQHSGCNVAQAQGGSSASGGAGANSQSASNQQSQSGNPAAANNIMSPLPMQSSSLQQQHAQAQAQAQAQRAIY</sequence>
<evidence type="ECO:0000256" key="8">
    <source>
        <dbReference type="ARBA" id="ARBA00023163"/>
    </source>
</evidence>
<keyword evidence="6" id="KW-0805">Transcription regulation</keyword>
<dbReference type="Gene3D" id="1.20.5.170">
    <property type="match status" value="1"/>
</dbReference>
<dbReference type="GO" id="GO:0003677">
    <property type="term" value="F:DNA binding"/>
    <property type="evidence" value="ECO:0007669"/>
    <property type="project" value="UniProtKB-KW"/>
</dbReference>
<keyword evidence="16" id="KW-1185">Reference proteome</keyword>
<feature type="region of interest" description="Disordered" evidence="11">
    <location>
        <begin position="519"/>
        <end position="618"/>
    </location>
</feature>
<dbReference type="Proteomes" id="UP000310189">
    <property type="component" value="Unassembled WGS sequence"/>
</dbReference>
<dbReference type="InterPro" id="IPR020422">
    <property type="entry name" value="TYR_PHOSPHATASE_DUAL_dom"/>
</dbReference>
<dbReference type="EMBL" id="SPNW01000002">
    <property type="protein sequence ID" value="TIA93420.1"/>
    <property type="molecule type" value="Genomic_DNA"/>
</dbReference>
<dbReference type="CDD" id="cd14687">
    <property type="entry name" value="bZIP_ATF2"/>
    <property type="match status" value="1"/>
</dbReference>
<evidence type="ECO:0000256" key="3">
    <source>
        <dbReference type="ARBA" id="ARBA00013064"/>
    </source>
</evidence>
<dbReference type="GO" id="GO:0003700">
    <property type="term" value="F:DNA-binding transcription factor activity"/>
    <property type="evidence" value="ECO:0007669"/>
    <property type="project" value="InterPro"/>
</dbReference>
<feature type="compositionally biased region" description="Polar residues" evidence="11">
    <location>
        <begin position="393"/>
        <end position="411"/>
    </location>
</feature>
<keyword evidence="4" id="KW-0378">Hydrolase</keyword>
<feature type="compositionally biased region" description="Basic residues" evidence="11">
    <location>
        <begin position="551"/>
        <end position="567"/>
    </location>
</feature>
<dbReference type="PANTHER" id="PTHR45848">
    <property type="entry name" value="DUAL SPECIFICITY PROTEIN PHOSPHATASE 12 FAMILY MEMBER"/>
    <property type="match status" value="1"/>
</dbReference>
<dbReference type="SMART" id="SM00195">
    <property type="entry name" value="DSPc"/>
    <property type="match status" value="1"/>
</dbReference>
<dbReference type="Pfam" id="PF00170">
    <property type="entry name" value="bZIP_1"/>
    <property type="match status" value="1"/>
</dbReference>
<feature type="compositionally biased region" description="Acidic residues" evidence="11">
    <location>
        <begin position="572"/>
        <end position="587"/>
    </location>
</feature>
<keyword evidence="9" id="KW-0539">Nucleus</keyword>
<dbReference type="PROSITE" id="PS50054">
    <property type="entry name" value="TYR_PHOSPHATASE_DUAL"/>
    <property type="match status" value="1"/>
</dbReference>
<evidence type="ECO:0000259" key="14">
    <source>
        <dbReference type="PROSITE" id="PS50217"/>
    </source>
</evidence>
<dbReference type="InterPro" id="IPR021755">
    <property type="entry name" value="TF_Aft1_HRA"/>
</dbReference>
<comment type="subcellular location">
    <subcellularLocation>
        <location evidence="1">Nucleus</location>
    </subcellularLocation>
</comment>
<feature type="domain" description="Tyrosine specific protein phosphatases" evidence="13">
    <location>
        <begin position="67"/>
        <end position="125"/>
    </location>
</feature>
<dbReference type="Pfam" id="PF11786">
    <property type="entry name" value="Aft1_HRA"/>
    <property type="match status" value="1"/>
</dbReference>
<dbReference type="FunFam" id="1.20.5.170:FF:000053">
    <property type="entry name" value="BZIP transcription factor AtfA"/>
    <property type="match status" value="1"/>
</dbReference>
<keyword evidence="7" id="KW-0238">DNA-binding</keyword>
<evidence type="ECO:0000256" key="1">
    <source>
        <dbReference type="ARBA" id="ARBA00004123"/>
    </source>
</evidence>
<dbReference type="GO" id="GO:0004725">
    <property type="term" value="F:protein tyrosine phosphatase activity"/>
    <property type="evidence" value="ECO:0007669"/>
    <property type="project" value="UniProtKB-EC"/>
</dbReference>
<evidence type="ECO:0000256" key="6">
    <source>
        <dbReference type="ARBA" id="ARBA00023015"/>
    </source>
</evidence>
<keyword evidence="5" id="KW-0904">Protein phosphatase</keyword>
<comment type="similarity">
    <text evidence="2">Belongs to the protein-tyrosine phosphatase family. Non-receptor class dual specificity subfamily.</text>
</comment>
<dbReference type="EC" id="3.1.3.48" evidence="3"/>
<dbReference type="PRINTS" id="PR00043">
    <property type="entry name" value="LEUZIPPRJUN"/>
</dbReference>
<evidence type="ECO:0000259" key="12">
    <source>
        <dbReference type="PROSITE" id="PS50054"/>
    </source>
</evidence>
<evidence type="ECO:0000256" key="4">
    <source>
        <dbReference type="ARBA" id="ARBA00022801"/>
    </source>
</evidence>
<evidence type="ECO:0000256" key="10">
    <source>
        <dbReference type="SAM" id="Coils"/>
    </source>
</evidence>
<feature type="coiled-coil region" evidence="10">
    <location>
        <begin position="637"/>
        <end position="671"/>
    </location>
</feature>
<dbReference type="InterPro" id="IPR002112">
    <property type="entry name" value="Leuzip_Jun"/>
</dbReference>
<dbReference type="InterPro" id="IPR020956">
    <property type="entry name" value="TF_Aft1_OSM"/>
</dbReference>
<dbReference type="SMART" id="SM00338">
    <property type="entry name" value="BRLZ"/>
    <property type="match status" value="1"/>
</dbReference>
<name>A0A4T0FYA7_9BASI</name>
<dbReference type="PROSITE" id="PS50217">
    <property type="entry name" value="BZIP"/>
    <property type="match status" value="1"/>
</dbReference>
<feature type="compositionally biased region" description="Basic and acidic residues" evidence="11">
    <location>
        <begin position="608"/>
        <end position="618"/>
    </location>
</feature>
<keyword evidence="8" id="KW-0804">Transcription</keyword>
<keyword evidence="10" id="KW-0175">Coiled coil</keyword>
<evidence type="ECO:0000256" key="5">
    <source>
        <dbReference type="ARBA" id="ARBA00022912"/>
    </source>
</evidence>
<dbReference type="GO" id="GO:0005634">
    <property type="term" value="C:nucleus"/>
    <property type="evidence" value="ECO:0007669"/>
    <property type="project" value="UniProtKB-SubCell"/>
</dbReference>
<dbReference type="OrthoDB" id="295274at2759"/>